<keyword evidence="1" id="KW-1133">Transmembrane helix</keyword>
<sequence length="148" mass="17367">MSLKEFALDRIKEFFIITTLVNIVMFVLGTIYQRGQLFSYEVLLLPPLYGFFGTLPSWITYSRRELQAKQLFIRKIFQVLALEILMILIIFPGEMLCKENLGMILSLAISIMVVYFLVLLISWLLDKKRADQMMKDLEMYQHLAEDNS</sequence>
<feature type="transmembrane region" description="Helical" evidence="1">
    <location>
        <begin position="14"/>
        <end position="32"/>
    </location>
</feature>
<dbReference type="RefSeq" id="WP_004231559.1">
    <property type="nucleotide sequence ID" value="NZ_GL698429.1"/>
</dbReference>
<reference evidence="2 3" key="1">
    <citation type="submission" date="2010-12" db="EMBL/GenBank/DDBJ databases">
        <authorList>
            <person name="Muzny D."/>
            <person name="Qin X."/>
            <person name="Deng J."/>
            <person name="Jiang H."/>
            <person name="Liu Y."/>
            <person name="Qu J."/>
            <person name="Song X.-Z."/>
            <person name="Zhang L."/>
            <person name="Thornton R."/>
            <person name="Coyle M."/>
            <person name="Francisco L."/>
            <person name="Jackson L."/>
            <person name="Javaid M."/>
            <person name="Korchina V."/>
            <person name="Kovar C."/>
            <person name="Mata R."/>
            <person name="Mathew T."/>
            <person name="Ngo R."/>
            <person name="Nguyen L."/>
            <person name="Nguyen N."/>
            <person name="Okwuonu G."/>
            <person name="Ongeri F."/>
            <person name="Pham C."/>
            <person name="Simmons D."/>
            <person name="Wilczek-Boney K."/>
            <person name="Hale W."/>
            <person name="Jakkamsetti A."/>
            <person name="Pham P."/>
            <person name="Ruth R."/>
            <person name="San Lucas F."/>
            <person name="Warren J."/>
            <person name="Zhang J."/>
            <person name="Zhao Z."/>
            <person name="Zhou C."/>
            <person name="Zhu D."/>
            <person name="Lee S."/>
            <person name="Bess C."/>
            <person name="Blankenburg K."/>
            <person name="Forbes L."/>
            <person name="Fu Q."/>
            <person name="Gubbala S."/>
            <person name="Hirani K."/>
            <person name="Jayaseelan J.C."/>
            <person name="Lara F."/>
            <person name="Munidasa M."/>
            <person name="Palculict T."/>
            <person name="Patil S."/>
            <person name="Pu L.-L."/>
            <person name="Saada N."/>
            <person name="Tang L."/>
            <person name="Weissenberger G."/>
            <person name="Zhu Y."/>
            <person name="Hemphill L."/>
            <person name="Shang Y."/>
            <person name="Youmans B."/>
            <person name="Ayvaz T."/>
            <person name="Ross M."/>
            <person name="Santibanez J."/>
            <person name="Aqrawi P."/>
            <person name="Gross S."/>
            <person name="Joshi V."/>
            <person name="Fowler G."/>
            <person name="Nazareth L."/>
            <person name="Reid J."/>
            <person name="Worley K."/>
            <person name="Petrosino J."/>
            <person name="Highlander S."/>
            <person name="Gibbs R."/>
        </authorList>
    </citation>
    <scope>NUCLEOTIDE SEQUENCE [LARGE SCALE GENOMIC DNA]</scope>
    <source>
        <strain evidence="2 3">ATCC 9812</strain>
    </source>
</reference>
<organism evidence="2 3">
    <name type="scientific">Streptococcus equinus ATCC 9812</name>
    <dbReference type="NCBI Taxonomy" id="525379"/>
    <lineage>
        <taxon>Bacteria</taxon>
        <taxon>Bacillati</taxon>
        <taxon>Bacillota</taxon>
        <taxon>Bacilli</taxon>
        <taxon>Lactobacillales</taxon>
        <taxon>Streptococcaceae</taxon>
        <taxon>Streptococcus</taxon>
    </lineage>
</organism>
<name>E8JN37_STREI</name>
<accession>E8JN37</accession>
<dbReference type="eggNOG" id="ENOG50331UU">
    <property type="taxonomic scope" value="Bacteria"/>
</dbReference>
<evidence type="ECO:0000313" key="2">
    <source>
        <dbReference type="EMBL" id="EFW89304.1"/>
    </source>
</evidence>
<feature type="transmembrane region" description="Helical" evidence="1">
    <location>
        <begin position="38"/>
        <end position="59"/>
    </location>
</feature>
<evidence type="ECO:0000313" key="3">
    <source>
        <dbReference type="Proteomes" id="UP000005699"/>
    </source>
</evidence>
<dbReference type="EMBL" id="AEVB01000010">
    <property type="protein sequence ID" value="EFW89304.1"/>
    <property type="molecule type" value="Genomic_DNA"/>
</dbReference>
<feature type="transmembrane region" description="Helical" evidence="1">
    <location>
        <begin position="103"/>
        <end position="125"/>
    </location>
</feature>
<proteinExistence type="predicted"/>
<comment type="caution">
    <text evidence="2">The sequence shown here is derived from an EMBL/GenBank/DDBJ whole genome shotgun (WGS) entry which is preliminary data.</text>
</comment>
<feature type="transmembrane region" description="Helical" evidence="1">
    <location>
        <begin position="71"/>
        <end position="91"/>
    </location>
</feature>
<keyword evidence="1" id="KW-0472">Membrane</keyword>
<protein>
    <recommendedName>
        <fullName evidence="4">DUF3021 domain-containing protein</fullName>
    </recommendedName>
</protein>
<evidence type="ECO:0000256" key="1">
    <source>
        <dbReference type="SAM" id="Phobius"/>
    </source>
</evidence>
<keyword evidence="1" id="KW-0812">Transmembrane</keyword>
<dbReference type="Proteomes" id="UP000005699">
    <property type="component" value="Unassembled WGS sequence"/>
</dbReference>
<dbReference type="AlphaFoldDB" id="E8JN37"/>
<evidence type="ECO:0008006" key="4">
    <source>
        <dbReference type="Google" id="ProtNLM"/>
    </source>
</evidence>
<dbReference type="HOGENOM" id="CLU_1831922_0_0_9"/>
<gene>
    <name evidence="2" type="ORF">HMPREF0819_0410</name>
</gene>